<dbReference type="Pfam" id="PF06850">
    <property type="entry name" value="PHB_depo_C"/>
    <property type="match status" value="1"/>
</dbReference>
<dbReference type="Proteomes" id="UP000007878">
    <property type="component" value="Chromosome"/>
</dbReference>
<proteinExistence type="predicted"/>
<dbReference type="EMBL" id="CP003304">
    <property type="protein sequence ID" value="AFB21392.1"/>
    <property type="molecule type" value="Genomic_DNA"/>
</dbReference>
<name>A0ABM5MUS3_RICCA</name>
<protein>
    <submittedName>
        <fullName evidence="2">Poly-beta-hydroxyalkanoate depolymerase</fullName>
    </submittedName>
</protein>
<accession>A0ABM5MUS3</accession>
<dbReference type="InterPro" id="IPR009656">
    <property type="entry name" value="PHB_depo_C"/>
</dbReference>
<evidence type="ECO:0000313" key="3">
    <source>
        <dbReference type="Proteomes" id="UP000007878"/>
    </source>
</evidence>
<reference evidence="3" key="1">
    <citation type="submission" date="2012-02" db="EMBL/GenBank/DDBJ databases">
        <title>Complete genome sequence of Rickettsia parkeri strain Portsmouth.</title>
        <authorList>
            <person name="Johnson S.L."/>
            <person name="Munk A.C."/>
            <person name="Han S."/>
            <person name="Bruce D.C."/>
            <person name="Dasch G.A."/>
        </authorList>
    </citation>
    <scope>NUCLEOTIDE SEQUENCE [LARGE SCALE GENOMIC DNA]</scope>
    <source>
        <strain evidence="3">CA410</strain>
    </source>
</reference>
<gene>
    <name evidence="2" type="ORF">RCA_04175</name>
</gene>
<organism evidence="2 3">
    <name type="scientific">Rickettsia canadensis str. CA410</name>
    <dbReference type="NCBI Taxonomy" id="1105107"/>
    <lineage>
        <taxon>Bacteria</taxon>
        <taxon>Pseudomonadati</taxon>
        <taxon>Pseudomonadota</taxon>
        <taxon>Alphaproteobacteria</taxon>
        <taxon>Rickettsiales</taxon>
        <taxon>Rickettsiaceae</taxon>
        <taxon>Rickettsieae</taxon>
        <taxon>Rickettsia</taxon>
        <taxon>belli group</taxon>
    </lineage>
</organism>
<evidence type="ECO:0000259" key="1">
    <source>
        <dbReference type="Pfam" id="PF06850"/>
    </source>
</evidence>
<evidence type="ECO:0000313" key="2">
    <source>
        <dbReference type="EMBL" id="AFB21392.1"/>
    </source>
</evidence>
<sequence length="91" mass="10495">MGGSIDARRNATAVNEITQIKSLEWFCKIVIMQVPPNYPGYGKSIPLIPPICRLYKFKFIPSYRFHLELLQSLLNSDYKNPTILLNFMMSV</sequence>
<feature type="domain" description="PHB de-polymerase C-terminal" evidence="1">
    <location>
        <begin position="2"/>
        <end position="57"/>
    </location>
</feature>
<keyword evidence="3" id="KW-1185">Reference proteome</keyword>